<dbReference type="PRINTS" id="PR00821">
    <property type="entry name" value="TAGLIPASE"/>
</dbReference>
<keyword evidence="6" id="KW-0358">Heparin-binding</keyword>
<dbReference type="PANTHER" id="PTHR11610:SF2">
    <property type="entry name" value="HEPATIC TRIACYLGLYCEROL LIPASE"/>
    <property type="match status" value="1"/>
</dbReference>
<dbReference type="InterPro" id="IPR001024">
    <property type="entry name" value="PLAT/LH2_dom"/>
</dbReference>
<keyword evidence="11" id="KW-1015">Disulfide bond</keyword>
<dbReference type="PRINTS" id="PR00822">
    <property type="entry name" value="LIPOLIPASE"/>
</dbReference>
<dbReference type="EC" id="3.1.1.3" evidence="4"/>
<dbReference type="Ensembl" id="ENSSRHT00000048098.1">
    <property type="protein sequence ID" value="ENSSRHP00000046788.1"/>
    <property type="gene ID" value="ENSSRHG00000023506.1"/>
</dbReference>
<dbReference type="SUPFAM" id="SSF53474">
    <property type="entry name" value="alpha/beta-Hydrolases"/>
    <property type="match status" value="1"/>
</dbReference>
<dbReference type="GO" id="GO:0005615">
    <property type="term" value="C:extracellular space"/>
    <property type="evidence" value="ECO:0007669"/>
    <property type="project" value="TreeGrafter"/>
</dbReference>
<reference evidence="17" key="2">
    <citation type="submission" date="2025-09" db="UniProtKB">
        <authorList>
            <consortium name="Ensembl"/>
        </authorList>
    </citation>
    <scope>IDENTIFICATION</scope>
</reference>
<evidence type="ECO:0000256" key="8">
    <source>
        <dbReference type="ARBA" id="ARBA00022801"/>
    </source>
</evidence>
<dbReference type="InterPro" id="IPR013818">
    <property type="entry name" value="Lipase"/>
</dbReference>
<dbReference type="Gene3D" id="2.60.60.20">
    <property type="entry name" value="PLAT/LH2 domain"/>
    <property type="match status" value="1"/>
</dbReference>
<evidence type="ECO:0000256" key="1">
    <source>
        <dbReference type="ARBA" id="ARBA00001024"/>
    </source>
</evidence>
<keyword evidence="13" id="KW-0479">Metal-binding</keyword>
<keyword evidence="7" id="KW-0732">Signal</keyword>
<evidence type="ECO:0000259" key="16">
    <source>
        <dbReference type="PROSITE" id="PS50095"/>
    </source>
</evidence>
<dbReference type="Proteomes" id="UP000472270">
    <property type="component" value="Unassembled WGS sequence"/>
</dbReference>
<keyword evidence="5" id="KW-0964">Secreted</keyword>
<dbReference type="AlphaFoldDB" id="A0A673J9W7"/>
<evidence type="ECO:0000256" key="14">
    <source>
        <dbReference type="PROSITE-ProRule" id="PRU00152"/>
    </source>
</evidence>
<evidence type="ECO:0000256" key="2">
    <source>
        <dbReference type="ARBA" id="ARBA00004613"/>
    </source>
</evidence>
<dbReference type="PANTHER" id="PTHR11610">
    <property type="entry name" value="LIPASE"/>
    <property type="match status" value="1"/>
</dbReference>
<evidence type="ECO:0000313" key="18">
    <source>
        <dbReference type="Proteomes" id="UP000472270"/>
    </source>
</evidence>
<keyword evidence="8" id="KW-0378">Hydrolase</keyword>
<keyword evidence="13" id="KW-0106">Calcium</keyword>
<dbReference type="InterPro" id="IPR036392">
    <property type="entry name" value="PLAT/LH2_dom_sf"/>
</dbReference>
<evidence type="ECO:0000256" key="5">
    <source>
        <dbReference type="ARBA" id="ARBA00022525"/>
    </source>
</evidence>
<keyword evidence="18" id="KW-1185">Reference proteome</keyword>
<accession>A0A673J9W7</accession>
<feature type="domain" description="PLAT" evidence="16">
    <location>
        <begin position="313"/>
        <end position="432"/>
    </location>
</feature>
<dbReference type="Gene3D" id="3.40.50.1820">
    <property type="entry name" value="alpha/beta hydrolase"/>
    <property type="match status" value="2"/>
</dbReference>
<dbReference type="GO" id="GO:0046872">
    <property type="term" value="F:metal ion binding"/>
    <property type="evidence" value="ECO:0007669"/>
    <property type="project" value="UniProtKB-KW"/>
</dbReference>
<dbReference type="GO" id="GO:0004465">
    <property type="term" value="F:lipoprotein lipase activity"/>
    <property type="evidence" value="ECO:0007669"/>
    <property type="project" value="InterPro"/>
</dbReference>
<evidence type="ECO:0000256" key="10">
    <source>
        <dbReference type="ARBA" id="ARBA00023098"/>
    </source>
</evidence>
<comment type="similarity">
    <text evidence="3 15">Belongs to the AB hydrolase superfamily. Lipase family.</text>
</comment>
<evidence type="ECO:0000256" key="13">
    <source>
        <dbReference type="PIRSR" id="PIRSR000865-2"/>
    </source>
</evidence>
<evidence type="ECO:0000256" key="7">
    <source>
        <dbReference type="ARBA" id="ARBA00022729"/>
    </source>
</evidence>
<dbReference type="InterPro" id="IPR029058">
    <property type="entry name" value="AB_hydrolase_fold"/>
</dbReference>
<reference evidence="17" key="1">
    <citation type="submission" date="2025-08" db="UniProtKB">
        <authorList>
            <consortium name="Ensembl"/>
        </authorList>
    </citation>
    <scope>IDENTIFICATION</scope>
</reference>
<proteinExistence type="inferred from homology"/>
<dbReference type="GO" id="GO:0034185">
    <property type="term" value="F:apolipoprotein binding"/>
    <property type="evidence" value="ECO:0007669"/>
    <property type="project" value="TreeGrafter"/>
</dbReference>
<dbReference type="InterPro" id="IPR016272">
    <property type="entry name" value="Lipase_LIPH"/>
</dbReference>
<evidence type="ECO:0000256" key="9">
    <source>
        <dbReference type="ARBA" id="ARBA00022963"/>
    </source>
</evidence>
<evidence type="ECO:0000256" key="6">
    <source>
        <dbReference type="ARBA" id="ARBA00022674"/>
    </source>
</evidence>
<dbReference type="InterPro" id="IPR002330">
    <property type="entry name" value="Lipo_Lipase"/>
</dbReference>
<dbReference type="FunFam" id="2.60.60.20:FF:000010">
    <property type="entry name" value="hepatic triacylglycerol lipase"/>
    <property type="match status" value="1"/>
</dbReference>
<dbReference type="Pfam" id="PF00151">
    <property type="entry name" value="Lipase"/>
    <property type="match status" value="2"/>
</dbReference>
<dbReference type="SMART" id="SM00308">
    <property type="entry name" value="LH2"/>
    <property type="match status" value="1"/>
</dbReference>
<evidence type="ECO:0000256" key="12">
    <source>
        <dbReference type="ARBA" id="ARBA00023180"/>
    </source>
</evidence>
<evidence type="ECO:0000256" key="11">
    <source>
        <dbReference type="ARBA" id="ARBA00023157"/>
    </source>
</evidence>
<protein>
    <recommendedName>
        <fullName evidence="4">triacylglycerol lipase</fullName>
        <ecNumber evidence="4">3.1.1.3</ecNumber>
    </recommendedName>
</protein>
<organism evidence="17 18">
    <name type="scientific">Sinocyclocheilus rhinocerous</name>
    <dbReference type="NCBI Taxonomy" id="307959"/>
    <lineage>
        <taxon>Eukaryota</taxon>
        <taxon>Metazoa</taxon>
        <taxon>Chordata</taxon>
        <taxon>Craniata</taxon>
        <taxon>Vertebrata</taxon>
        <taxon>Euteleostomi</taxon>
        <taxon>Actinopterygii</taxon>
        <taxon>Neopterygii</taxon>
        <taxon>Teleostei</taxon>
        <taxon>Ostariophysi</taxon>
        <taxon>Cypriniformes</taxon>
        <taxon>Cyprinidae</taxon>
        <taxon>Cyprininae</taxon>
        <taxon>Sinocyclocheilus</taxon>
    </lineage>
</organism>
<sequence length="509" mass="56704">MQGFLCMTILTDTETGERMKMSYKPKSVFRLYTDSNIDDTCTVELFKPHTLDACGFNSSHPLAIIIHGGSVDGMMENWISRLASALKSSEGSINVVIADWLTLAHQHYPIAVQNTRIVGQDIAHLLRWLEDFKQVPLGKVHLIGYSLGAHISGFAGSNLAVSGKTLGRITGETVLSALECLILKDSHLRMLGLWIPSIHFDFYPNGGSFQPGCQLHVQNIYAHLAQYGIMGFEQTVKCAHEYAVHLFIDSLLTKDKQIMAYKCSDNTAFEKGYCLDCRKNRCNTLGYDIKKVHTGTSKRPFLKTRSHMPYKLFHYQIRIQFINQTDKIEPTLTVSLTGTLGESENLPITLVEEISGNKTFTFLITLDTDIGDLMIMCFTWEGSPMAKSSRGPQLTVGKITVKAGETQRKTAFCPQTDDGMYIEPSQEKVTANISGYACNHASPRGNKTLRPLADTMGNRMPTHYGISRFLIFLFSILNQKKSEQMIHGFGAVPRPPQGTNPCPHLAVPR</sequence>
<comment type="subcellular location">
    <subcellularLocation>
        <location evidence="2">Secreted</location>
    </subcellularLocation>
</comment>
<evidence type="ECO:0000256" key="4">
    <source>
        <dbReference type="ARBA" id="ARBA00013279"/>
    </source>
</evidence>
<keyword evidence="12" id="KW-0325">Glycoprotein</keyword>
<dbReference type="GO" id="GO:0008201">
    <property type="term" value="F:heparin binding"/>
    <property type="evidence" value="ECO:0007669"/>
    <property type="project" value="UniProtKB-KW"/>
</dbReference>
<name>A0A673J9W7_9TELE</name>
<dbReference type="PROSITE" id="PS50095">
    <property type="entry name" value="PLAT"/>
    <property type="match status" value="1"/>
</dbReference>
<dbReference type="PIRSF" id="PIRSF000865">
    <property type="entry name" value="Lipoprotein_lipase_LIPH"/>
    <property type="match status" value="1"/>
</dbReference>
<dbReference type="InterPro" id="IPR000734">
    <property type="entry name" value="TAG_lipase"/>
</dbReference>
<comment type="caution">
    <text evidence="14">Lacks conserved residue(s) required for the propagation of feature annotation.</text>
</comment>
<evidence type="ECO:0000313" key="17">
    <source>
        <dbReference type="Ensembl" id="ENSSRHP00000046788.1"/>
    </source>
</evidence>
<dbReference type="SUPFAM" id="SSF49723">
    <property type="entry name" value="Lipase/lipooxygenase domain (PLAT/LH2 domain)"/>
    <property type="match status" value="1"/>
</dbReference>
<feature type="binding site" evidence="13">
    <location>
        <position position="185"/>
    </location>
    <ligand>
        <name>Ca(2+)</name>
        <dbReference type="ChEBI" id="CHEBI:29108"/>
    </ligand>
</feature>
<evidence type="ECO:0000256" key="3">
    <source>
        <dbReference type="ARBA" id="ARBA00010701"/>
    </source>
</evidence>
<dbReference type="Pfam" id="PF01477">
    <property type="entry name" value="PLAT"/>
    <property type="match status" value="1"/>
</dbReference>
<evidence type="ECO:0000256" key="15">
    <source>
        <dbReference type="RuleBase" id="RU004262"/>
    </source>
</evidence>
<comment type="catalytic activity">
    <reaction evidence="1">
        <text>a triacylglycerol + H2O = a diacylglycerol + a fatty acid + H(+)</text>
        <dbReference type="Rhea" id="RHEA:12044"/>
        <dbReference type="ChEBI" id="CHEBI:15377"/>
        <dbReference type="ChEBI" id="CHEBI:15378"/>
        <dbReference type="ChEBI" id="CHEBI:17855"/>
        <dbReference type="ChEBI" id="CHEBI:18035"/>
        <dbReference type="ChEBI" id="CHEBI:28868"/>
        <dbReference type="EC" id="3.1.1.3"/>
    </reaction>
</comment>
<keyword evidence="9" id="KW-0442">Lipid degradation</keyword>
<dbReference type="GO" id="GO:0016042">
    <property type="term" value="P:lipid catabolic process"/>
    <property type="evidence" value="ECO:0007669"/>
    <property type="project" value="UniProtKB-KW"/>
</dbReference>
<keyword evidence="10" id="KW-0443">Lipid metabolism</keyword>